<dbReference type="AlphaFoldDB" id="A0A812RZA4"/>
<protein>
    <submittedName>
        <fullName evidence="1">Uncharacterized protein</fullName>
    </submittedName>
</protein>
<evidence type="ECO:0000313" key="1">
    <source>
        <dbReference type="EMBL" id="CAE7458046.1"/>
    </source>
</evidence>
<proteinExistence type="predicted"/>
<accession>A0A812RZA4</accession>
<reference evidence="1" key="1">
    <citation type="submission" date="2021-02" db="EMBL/GenBank/DDBJ databases">
        <authorList>
            <person name="Dougan E. K."/>
            <person name="Rhodes N."/>
            <person name="Thang M."/>
            <person name="Chan C."/>
        </authorList>
    </citation>
    <scope>NUCLEOTIDE SEQUENCE</scope>
</reference>
<dbReference type="EMBL" id="CAJNIZ010022112">
    <property type="protein sequence ID" value="CAE7458046.1"/>
    <property type="molecule type" value="Genomic_DNA"/>
</dbReference>
<organism evidence="1 2">
    <name type="scientific">Symbiodinium pilosum</name>
    <name type="common">Dinoflagellate</name>
    <dbReference type="NCBI Taxonomy" id="2952"/>
    <lineage>
        <taxon>Eukaryota</taxon>
        <taxon>Sar</taxon>
        <taxon>Alveolata</taxon>
        <taxon>Dinophyceae</taxon>
        <taxon>Suessiales</taxon>
        <taxon>Symbiodiniaceae</taxon>
        <taxon>Symbiodinium</taxon>
    </lineage>
</organism>
<comment type="caution">
    <text evidence="1">The sequence shown here is derived from an EMBL/GenBank/DDBJ whole genome shotgun (WGS) entry which is preliminary data.</text>
</comment>
<dbReference type="OrthoDB" id="415106at2759"/>
<dbReference type="Proteomes" id="UP000649617">
    <property type="component" value="Unassembled WGS sequence"/>
</dbReference>
<gene>
    <name evidence="1" type="ORF">SPIL2461_LOCUS11298</name>
</gene>
<name>A0A812RZA4_SYMPI</name>
<keyword evidence="2" id="KW-1185">Reference proteome</keyword>
<sequence>MDADNICFAQAVEATEQMVLRELQDHVAVGPFSNPNQAVRHFIDIVHNIPRGELDVDNLKGIFRDKAWGDLPSCMRMAGHPNFEYKSQYIFVTQNNGNVTLVKHFFLTKTKLTQLKLQKYAIGKLHEIMWGNGNKVVERKAFQWMLEQMGGLQSRHYALSGEKKRSASSAALGGGVAEEDQDAGWDFIIQHGERDKGELKQLRWIHKNINREGSPIKGWSEKLVQRALDSLANDGCLAKLATRYDLVVTDFHPLFLDLIFKDAVPHLLDHSLWLLGEPGVGKTPLARATAMMFSRYYGGSGQFRTSSDFNFFRGIFFNTATPAIYDDGDISGEAVKKKKAFADVGDNEGILKERWNAAKFLKNQLRIVVDNAYSPLGTVSSTDLPQEKKFQSPDTGDFGQLAASEQVWLKDALRAHESKHTIQEHYTNTLPEPIVKMEPSEFHDVAEGLAAMCEGETLDADSPPPYVRNPPMTPERKVKQEKFDQQYASFLLRSDAFSKSLGPNAVIELSPSPVGSAMPSAPVPNPSFEPLGDDMDIDDELSEENVFGHGQRKDQIKWARNLPELLLASNKKIVQIWVTDKILVNWTGKCCPRCEAGTLSDLKLHKPSGQYKHRCSSRGCQAWISPHHLHPLLTDGRGTGAQSLQIQSSMLLLKLLRVSHPSIHILLNVNHKAIEDLEKKLCELRKDFVEKKEREIVFGNLKAWKDVEADEATFDKKDISRSLEFQHLIKNPSHTTMWEQWAGIIQRGRPESLVLCRLKPKLTVKRAPGPGASRRIEWKTIGAKFLRDRNVVLHTDSAKSYKLAMPGIIHDRVVHCKKRVKRNGKYVWMQPKYVSLVKHTIPGSRKKLAVKSGTQIIDRCWRYLKERVQINQHCKAGSKLLRAKLRAAQYEYWYRNSDLWLKCGELCAHKMRDFV</sequence>
<evidence type="ECO:0000313" key="2">
    <source>
        <dbReference type="Proteomes" id="UP000649617"/>
    </source>
</evidence>